<evidence type="ECO:0000256" key="11">
    <source>
        <dbReference type="ARBA" id="ARBA00049375"/>
    </source>
</evidence>
<dbReference type="PANTHER" id="PTHR20861:SF1">
    <property type="entry name" value="HOMOSERINE KINASE"/>
    <property type="match status" value="1"/>
</dbReference>
<keyword evidence="8 12" id="KW-0547">Nucleotide-binding</keyword>
<dbReference type="InterPro" id="IPR006204">
    <property type="entry name" value="GHMP_kinase_N_dom"/>
</dbReference>
<dbReference type="SUPFAM" id="SSF54211">
    <property type="entry name" value="Ribosomal protein S5 domain 2-like"/>
    <property type="match status" value="1"/>
</dbReference>
<evidence type="ECO:0000256" key="7">
    <source>
        <dbReference type="ARBA" id="ARBA00022697"/>
    </source>
</evidence>
<evidence type="ECO:0000256" key="4">
    <source>
        <dbReference type="ARBA" id="ARBA00017858"/>
    </source>
</evidence>
<organism evidence="15 16">
    <name type="scientific">Handelsmanbacteria sp. (strain RIFCSPLOWO2_12_FULL_64_10)</name>
    <dbReference type="NCBI Taxonomy" id="1817868"/>
    <lineage>
        <taxon>Bacteria</taxon>
        <taxon>Candidatus Handelsmaniibacteriota</taxon>
    </lineage>
</organism>
<keyword evidence="12" id="KW-0963">Cytoplasm</keyword>
<dbReference type="EC" id="2.7.1.39" evidence="3 12"/>
<dbReference type="GO" id="GO:0004413">
    <property type="term" value="F:homoserine kinase activity"/>
    <property type="evidence" value="ECO:0007669"/>
    <property type="project" value="UniProtKB-UniRule"/>
</dbReference>
<dbReference type="EMBL" id="MFKF01000425">
    <property type="protein sequence ID" value="OGG43806.1"/>
    <property type="molecule type" value="Genomic_DNA"/>
</dbReference>
<dbReference type="SUPFAM" id="SSF55060">
    <property type="entry name" value="GHMP Kinase, C-terminal domain"/>
    <property type="match status" value="1"/>
</dbReference>
<evidence type="ECO:0000259" key="14">
    <source>
        <dbReference type="Pfam" id="PF08544"/>
    </source>
</evidence>
<gene>
    <name evidence="12" type="primary">thrB</name>
    <name evidence="15" type="ORF">A3F84_20115</name>
</gene>
<dbReference type="Gene3D" id="3.30.230.10">
    <property type="match status" value="1"/>
</dbReference>
<feature type="domain" description="GHMP kinase C-terminal" evidence="14">
    <location>
        <begin position="206"/>
        <end position="279"/>
    </location>
</feature>
<evidence type="ECO:0000256" key="3">
    <source>
        <dbReference type="ARBA" id="ARBA00012078"/>
    </source>
</evidence>
<evidence type="ECO:0000256" key="12">
    <source>
        <dbReference type="HAMAP-Rule" id="MF_00384"/>
    </source>
</evidence>
<evidence type="ECO:0000313" key="16">
    <source>
        <dbReference type="Proteomes" id="UP000178606"/>
    </source>
</evidence>
<keyword evidence="9 12" id="KW-0418">Kinase</keyword>
<name>A0A1F6C3K9_HANXR</name>
<evidence type="ECO:0000256" key="9">
    <source>
        <dbReference type="ARBA" id="ARBA00022777"/>
    </source>
</evidence>
<comment type="function">
    <text evidence="12">Catalyzes the ATP-dependent phosphorylation of L-homoserine to L-homoserine phosphate.</text>
</comment>
<comment type="catalytic activity">
    <reaction evidence="11 12">
        <text>L-homoserine + ATP = O-phospho-L-homoserine + ADP + H(+)</text>
        <dbReference type="Rhea" id="RHEA:13985"/>
        <dbReference type="ChEBI" id="CHEBI:15378"/>
        <dbReference type="ChEBI" id="CHEBI:30616"/>
        <dbReference type="ChEBI" id="CHEBI:57476"/>
        <dbReference type="ChEBI" id="CHEBI:57590"/>
        <dbReference type="ChEBI" id="CHEBI:456216"/>
        <dbReference type="EC" id="2.7.1.39"/>
    </reaction>
</comment>
<reference evidence="15 16" key="1">
    <citation type="journal article" date="2016" name="Nat. Commun.">
        <title>Thousands of microbial genomes shed light on interconnected biogeochemical processes in an aquifer system.</title>
        <authorList>
            <person name="Anantharaman K."/>
            <person name="Brown C.T."/>
            <person name="Hug L.A."/>
            <person name="Sharon I."/>
            <person name="Castelle C.J."/>
            <person name="Probst A.J."/>
            <person name="Thomas B.C."/>
            <person name="Singh A."/>
            <person name="Wilkins M.J."/>
            <person name="Karaoz U."/>
            <person name="Brodie E.L."/>
            <person name="Williams K.H."/>
            <person name="Hubbard S.S."/>
            <person name="Banfield J.F."/>
        </authorList>
    </citation>
    <scope>NUCLEOTIDE SEQUENCE [LARGE SCALE GENOMIC DNA]</scope>
    <source>
        <strain evidence="16">RIFCSPLOWO2_12_FULL_64_10</strain>
    </source>
</reference>
<sequence>MSLIRLRVPATTANLGPGFDALGLALTLYNRVSVEIVEGPDIAVSVQGEGEGRIPKDGTNRFCVAMKRVYDRLGRPTPGLRVRMEVAIPLARGLGSSATAAVGGLVAANRLCGSPLSDADLIGLATDIEGHPDNAVPCLLGGFTAAAHADGQVSYVRALPGGPIRAVVAIPDFELETAKARAALPESVSLRDAVYNVTHTALVTLAFARGDFGVLRAAVRDRLHQPYRAPLIPGMERVFDAALSAGALGAAISGAGPALIAFVQDDAERVGEAMRRAWEKEGIASRALVLDVDTQGTVEE</sequence>
<evidence type="ECO:0000256" key="1">
    <source>
        <dbReference type="ARBA" id="ARBA00005015"/>
    </source>
</evidence>
<evidence type="ECO:0000256" key="5">
    <source>
        <dbReference type="ARBA" id="ARBA00022605"/>
    </source>
</evidence>
<dbReference type="InterPro" id="IPR020568">
    <property type="entry name" value="Ribosomal_Su5_D2-typ_SF"/>
</dbReference>
<dbReference type="UniPathway" id="UPA00050">
    <property type="reaction ID" value="UER00064"/>
</dbReference>
<dbReference type="Gene3D" id="3.30.70.890">
    <property type="entry name" value="GHMP kinase, C-terminal domain"/>
    <property type="match status" value="1"/>
</dbReference>
<evidence type="ECO:0000313" key="15">
    <source>
        <dbReference type="EMBL" id="OGG43806.1"/>
    </source>
</evidence>
<dbReference type="Pfam" id="PF00288">
    <property type="entry name" value="GHMP_kinases_N"/>
    <property type="match status" value="1"/>
</dbReference>
<feature type="binding site" evidence="12">
    <location>
        <begin position="89"/>
        <end position="99"/>
    </location>
    <ligand>
        <name>ATP</name>
        <dbReference type="ChEBI" id="CHEBI:30616"/>
    </ligand>
</feature>
<dbReference type="GO" id="GO:0009088">
    <property type="term" value="P:threonine biosynthetic process"/>
    <property type="evidence" value="ECO:0007669"/>
    <property type="project" value="UniProtKB-UniRule"/>
</dbReference>
<dbReference type="HAMAP" id="MF_00384">
    <property type="entry name" value="Homoser_kinase"/>
    <property type="match status" value="1"/>
</dbReference>
<dbReference type="InterPro" id="IPR006203">
    <property type="entry name" value="GHMP_knse_ATP-bd_CS"/>
</dbReference>
<feature type="domain" description="GHMP kinase N-terminal" evidence="13">
    <location>
        <begin position="65"/>
        <end position="142"/>
    </location>
</feature>
<dbReference type="InterPro" id="IPR014721">
    <property type="entry name" value="Ribsml_uS5_D2-typ_fold_subgr"/>
</dbReference>
<dbReference type="GO" id="GO:0005737">
    <property type="term" value="C:cytoplasm"/>
    <property type="evidence" value="ECO:0007669"/>
    <property type="project" value="UniProtKB-SubCell"/>
</dbReference>
<comment type="pathway">
    <text evidence="1 12">Amino-acid biosynthesis; L-threonine biosynthesis; L-threonine from L-aspartate: step 4/5.</text>
</comment>
<comment type="caution">
    <text evidence="15">The sequence shown here is derived from an EMBL/GenBank/DDBJ whole genome shotgun (WGS) entry which is preliminary data.</text>
</comment>
<accession>A0A1F6C3K9</accession>
<evidence type="ECO:0000256" key="10">
    <source>
        <dbReference type="ARBA" id="ARBA00022840"/>
    </source>
</evidence>
<protein>
    <recommendedName>
        <fullName evidence="4 12">Homoserine kinase</fullName>
        <shortName evidence="12">HK</shortName>
        <shortName evidence="12">HSK</shortName>
        <ecNumber evidence="3 12">2.7.1.39</ecNumber>
    </recommendedName>
</protein>
<dbReference type="InterPro" id="IPR013750">
    <property type="entry name" value="GHMP_kinase_C_dom"/>
</dbReference>
<evidence type="ECO:0000256" key="2">
    <source>
        <dbReference type="ARBA" id="ARBA00007370"/>
    </source>
</evidence>
<comment type="subcellular location">
    <subcellularLocation>
        <location evidence="12">Cytoplasm</location>
    </subcellularLocation>
</comment>
<evidence type="ECO:0000259" key="13">
    <source>
        <dbReference type="Pfam" id="PF00288"/>
    </source>
</evidence>
<dbReference type="PRINTS" id="PR00958">
    <property type="entry name" value="HOMSERKINASE"/>
</dbReference>
<dbReference type="Pfam" id="PF08544">
    <property type="entry name" value="GHMP_kinases_C"/>
    <property type="match status" value="1"/>
</dbReference>
<evidence type="ECO:0000256" key="6">
    <source>
        <dbReference type="ARBA" id="ARBA00022679"/>
    </source>
</evidence>
<dbReference type="InterPro" id="IPR036554">
    <property type="entry name" value="GHMP_kinase_C_sf"/>
</dbReference>
<keyword evidence="10 12" id="KW-0067">ATP-binding</keyword>
<evidence type="ECO:0000256" key="8">
    <source>
        <dbReference type="ARBA" id="ARBA00022741"/>
    </source>
</evidence>
<dbReference type="NCBIfam" id="TIGR00191">
    <property type="entry name" value="thrB"/>
    <property type="match status" value="1"/>
</dbReference>
<keyword evidence="6 12" id="KW-0808">Transferase</keyword>
<dbReference type="PROSITE" id="PS00627">
    <property type="entry name" value="GHMP_KINASES_ATP"/>
    <property type="match status" value="1"/>
</dbReference>
<dbReference type="GO" id="GO:0005524">
    <property type="term" value="F:ATP binding"/>
    <property type="evidence" value="ECO:0007669"/>
    <property type="project" value="UniProtKB-UniRule"/>
</dbReference>
<comment type="similarity">
    <text evidence="2 12">Belongs to the GHMP kinase family. Homoserine kinase subfamily.</text>
</comment>
<dbReference type="Proteomes" id="UP000178606">
    <property type="component" value="Unassembled WGS sequence"/>
</dbReference>
<keyword evidence="5 12" id="KW-0028">Amino-acid biosynthesis</keyword>
<dbReference type="PANTHER" id="PTHR20861">
    <property type="entry name" value="HOMOSERINE/4-DIPHOSPHOCYTIDYL-2-C-METHYL-D-ERYTHRITOL KINASE"/>
    <property type="match status" value="1"/>
</dbReference>
<dbReference type="InterPro" id="IPR000870">
    <property type="entry name" value="Homoserine_kinase"/>
</dbReference>
<dbReference type="NCBIfam" id="NF002288">
    <property type="entry name" value="PRK01212.1-4"/>
    <property type="match status" value="1"/>
</dbReference>
<dbReference type="PIRSF" id="PIRSF000676">
    <property type="entry name" value="Homoser_kin"/>
    <property type="match status" value="1"/>
</dbReference>
<proteinExistence type="inferred from homology"/>
<dbReference type="AlphaFoldDB" id="A0A1F6C3K9"/>
<keyword evidence="7 12" id="KW-0791">Threonine biosynthesis</keyword>